<evidence type="ECO:0000313" key="1">
    <source>
        <dbReference type="EMBL" id="SKA67074.1"/>
    </source>
</evidence>
<dbReference type="Proteomes" id="UP000190162">
    <property type="component" value="Unassembled WGS sequence"/>
</dbReference>
<organism evidence="1 2">
    <name type="scientific">Enterovibrio nigricans DSM 22720</name>
    <dbReference type="NCBI Taxonomy" id="1121868"/>
    <lineage>
        <taxon>Bacteria</taxon>
        <taxon>Pseudomonadati</taxon>
        <taxon>Pseudomonadota</taxon>
        <taxon>Gammaproteobacteria</taxon>
        <taxon>Vibrionales</taxon>
        <taxon>Vibrionaceae</taxon>
        <taxon>Enterovibrio</taxon>
    </lineage>
</organism>
<dbReference type="SUPFAM" id="SSF51569">
    <property type="entry name" value="Aldolase"/>
    <property type="match status" value="1"/>
</dbReference>
<keyword evidence="2" id="KW-1185">Reference proteome</keyword>
<name>A0A1T4VQ09_9GAMM</name>
<accession>A0A1T4VQ09</accession>
<dbReference type="Gene3D" id="3.20.20.70">
    <property type="entry name" value="Aldolase class I"/>
    <property type="match status" value="1"/>
</dbReference>
<dbReference type="EMBL" id="FUXU01000091">
    <property type="protein sequence ID" value="SKA67074.1"/>
    <property type="molecule type" value="Genomic_DNA"/>
</dbReference>
<dbReference type="InterPro" id="IPR013785">
    <property type="entry name" value="Aldolase_TIM"/>
</dbReference>
<evidence type="ECO:0008006" key="3">
    <source>
        <dbReference type="Google" id="ProtNLM"/>
    </source>
</evidence>
<dbReference type="AlphaFoldDB" id="A0A1T4VQ09"/>
<dbReference type="RefSeq" id="WP_078754298.1">
    <property type="nucleotide sequence ID" value="NZ_FUXU01000091.1"/>
</dbReference>
<sequence>MRFDFIFMLTKNDKTIANARERVKEVIDGGARHIGFKDVGLPFDELQLLAEEIRQAGAFVYLEVVSLGQDSEIRSAKAAMTLNVDYLLGGTRPELVAPLVKNHPLKYYPFTGKIKGHPSILSGTIDGIARHAEAVSALDGVDGLDLLAYRFSGDVPKLMRRVCQASSKPVIMAGSIDNNERIDAVYQSGASGFTVGTAAFSSVFPSEKPGLLGQVNTISEKCLQVQLSPRPY</sequence>
<protein>
    <recommendedName>
        <fullName evidence="3">4-hydroxythreonine-4-phosphate dehydrogenase</fullName>
    </recommendedName>
</protein>
<gene>
    <name evidence="1" type="ORF">SAMN02745132_04182</name>
</gene>
<reference evidence="2" key="1">
    <citation type="submission" date="2017-02" db="EMBL/GenBank/DDBJ databases">
        <authorList>
            <person name="Varghese N."/>
            <person name="Submissions S."/>
        </authorList>
    </citation>
    <scope>NUCLEOTIDE SEQUENCE [LARGE SCALE GENOMIC DNA]</scope>
    <source>
        <strain evidence="2">DSM 22720</strain>
    </source>
</reference>
<evidence type="ECO:0000313" key="2">
    <source>
        <dbReference type="Proteomes" id="UP000190162"/>
    </source>
</evidence>
<proteinExistence type="predicted"/>